<name>A0AAW0X0N5_CHEQU</name>
<keyword evidence="2" id="KW-0808">Transferase</keyword>
<dbReference type="SUPFAM" id="SSF56112">
    <property type="entry name" value="Protein kinase-like (PK-like)"/>
    <property type="match status" value="1"/>
</dbReference>
<keyword evidence="12" id="KW-1185">Reference proteome</keyword>
<evidence type="ECO:0000256" key="8">
    <source>
        <dbReference type="PIRSR" id="PIRSR630616-2"/>
    </source>
</evidence>
<comment type="catalytic activity">
    <reaction evidence="7">
        <text>L-seryl-[protein] + ATP = O-phospho-L-seryl-[protein] + ADP + H(+)</text>
        <dbReference type="Rhea" id="RHEA:17989"/>
        <dbReference type="Rhea" id="RHEA-COMP:9863"/>
        <dbReference type="Rhea" id="RHEA-COMP:11604"/>
        <dbReference type="ChEBI" id="CHEBI:15378"/>
        <dbReference type="ChEBI" id="CHEBI:29999"/>
        <dbReference type="ChEBI" id="CHEBI:30616"/>
        <dbReference type="ChEBI" id="CHEBI:83421"/>
        <dbReference type="ChEBI" id="CHEBI:456216"/>
        <dbReference type="EC" id="2.7.11.1"/>
    </reaction>
</comment>
<accession>A0AAW0X0N5</accession>
<keyword evidence="5 8" id="KW-0067">ATP-binding</keyword>
<dbReference type="InterPro" id="IPR011009">
    <property type="entry name" value="Kinase-like_dom_sf"/>
</dbReference>
<dbReference type="Proteomes" id="UP001445076">
    <property type="component" value="Unassembled WGS sequence"/>
</dbReference>
<dbReference type="InterPro" id="IPR030616">
    <property type="entry name" value="Aur-like"/>
</dbReference>
<evidence type="ECO:0000256" key="2">
    <source>
        <dbReference type="ARBA" id="ARBA00022679"/>
    </source>
</evidence>
<organism evidence="11 12">
    <name type="scientific">Cherax quadricarinatus</name>
    <name type="common">Australian red claw crayfish</name>
    <dbReference type="NCBI Taxonomy" id="27406"/>
    <lineage>
        <taxon>Eukaryota</taxon>
        <taxon>Metazoa</taxon>
        <taxon>Ecdysozoa</taxon>
        <taxon>Arthropoda</taxon>
        <taxon>Crustacea</taxon>
        <taxon>Multicrustacea</taxon>
        <taxon>Malacostraca</taxon>
        <taxon>Eumalacostraca</taxon>
        <taxon>Eucarida</taxon>
        <taxon>Decapoda</taxon>
        <taxon>Pleocyemata</taxon>
        <taxon>Astacidea</taxon>
        <taxon>Parastacoidea</taxon>
        <taxon>Parastacidae</taxon>
        <taxon>Cherax</taxon>
    </lineage>
</organism>
<evidence type="ECO:0000256" key="1">
    <source>
        <dbReference type="ARBA" id="ARBA00022527"/>
    </source>
</evidence>
<evidence type="ECO:0000259" key="10">
    <source>
        <dbReference type="PROSITE" id="PS50011"/>
    </source>
</evidence>
<dbReference type="PROSITE" id="PS50011">
    <property type="entry name" value="PROTEIN_KINASE_DOM"/>
    <property type="match status" value="1"/>
</dbReference>
<comment type="caution">
    <text evidence="11">The sequence shown here is derived from an EMBL/GenBank/DDBJ whole genome shotgun (WGS) entry which is preliminary data.</text>
</comment>
<dbReference type="PANTHER" id="PTHR24350">
    <property type="entry name" value="SERINE/THREONINE-PROTEIN KINASE IAL-RELATED"/>
    <property type="match status" value="1"/>
</dbReference>
<dbReference type="FunFam" id="3.30.200.20:FF:000042">
    <property type="entry name" value="Aurora kinase A"/>
    <property type="match status" value="1"/>
</dbReference>
<dbReference type="InterPro" id="IPR017441">
    <property type="entry name" value="Protein_kinase_ATP_BS"/>
</dbReference>
<evidence type="ECO:0000256" key="5">
    <source>
        <dbReference type="ARBA" id="ARBA00022840"/>
    </source>
</evidence>
<dbReference type="AlphaFoldDB" id="A0AAW0X0N5"/>
<dbReference type="Gene3D" id="3.30.200.20">
    <property type="entry name" value="Phosphorylase Kinase, domain 1"/>
    <property type="match status" value="1"/>
</dbReference>
<dbReference type="GO" id="GO:0005524">
    <property type="term" value="F:ATP binding"/>
    <property type="evidence" value="ECO:0007669"/>
    <property type="project" value="UniProtKB-UniRule"/>
</dbReference>
<evidence type="ECO:0000256" key="3">
    <source>
        <dbReference type="ARBA" id="ARBA00022741"/>
    </source>
</evidence>
<keyword evidence="4" id="KW-0418">Kinase</keyword>
<evidence type="ECO:0000256" key="4">
    <source>
        <dbReference type="ARBA" id="ARBA00022777"/>
    </source>
</evidence>
<evidence type="ECO:0000256" key="9">
    <source>
        <dbReference type="PROSITE-ProRule" id="PRU10141"/>
    </source>
</evidence>
<keyword evidence="1" id="KW-0723">Serine/threonine-protein kinase</keyword>
<dbReference type="EMBL" id="JARKIK010000055">
    <property type="protein sequence ID" value="KAK8733043.1"/>
    <property type="molecule type" value="Genomic_DNA"/>
</dbReference>
<proteinExistence type="predicted"/>
<evidence type="ECO:0000256" key="6">
    <source>
        <dbReference type="ARBA" id="ARBA00047899"/>
    </source>
</evidence>
<reference evidence="11 12" key="1">
    <citation type="journal article" date="2024" name="BMC Genomics">
        <title>Genome assembly of redclaw crayfish (Cherax quadricarinatus) provides insights into its immune adaptation and hypoxia tolerance.</title>
        <authorList>
            <person name="Liu Z."/>
            <person name="Zheng J."/>
            <person name="Li H."/>
            <person name="Fang K."/>
            <person name="Wang S."/>
            <person name="He J."/>
            <person name="Zhou D."/>
            <person name="Weng S."/>
            <person name="Chi M."/>
            <person name="Gu Z."/>
            <person name="He J."/>
            <person name="Li F."/>
            <person name="Wang M."/>
        </authorList>
    </citation>
    <scope>NUCLEOTIDE SEQUENCE [LARGE SCALE GENOMIC DNA]</scope>
    <source>
        <strain evidence="11">ZL_2023a</strain>
    </source>
</reference>
<feature type="non-terminal residue" evidence="11">
    <location>
        <position position="99"/>
    </location>
</feature>
<gene>
    <name evidence="11" type="ORF">OTU49_006732</name>
</gene>
<comment type="catalytic activity">
    <reaction evidence="6">
        <text>L-threonyl-[protein] + ATP = O-phospho-L-threonyl-[protein] + ADP + H(+)</text>
        <dbReference type="Rhea" id="RHEA:46608"/>
        <dbReference type="Rhea" id="RHEA-COMP:11060"/>
        <dbReference type="Rhea" id="RHEA-COMP:11605"/>
        <dbReference type="ChEBI" id="CHEBI:15378"/>
        <dbReference type="ChEBI" id="CHEBI:30013"/>
        <dbReference type="ChEBI" id="CHEBI:30616"/>
        <dbReference type="ChEBI" id="CHEBI:61977"/>
        <dbReference type="ChEBI" id="CHEBI:456216"/>
        <dbReference type="EC" id="2.7.11.1"/>
    </reaction>
</comment>
<dbReference type="PROSITE" id="PS00107">
    <property type="entry name" value="PROTEIN_KINASE_ATP"/>
    <property type="match status" value="1"/>
</dbReference>
<dbReference type="InterPro" id="IPR000719">
    <property type="entry name" value="Prot_kinase_dom"/>
</dbReference>
<protein>
    <recommendedName>
        <fullName evidence="10">Protein kinase domain-containing protein</fullName>
    </recommendedName>
</protein>
<evidence type="ECO:0000256" key="7">
    <source>
        <dbReference type="ARBA" id="ARBA00048679"/>
    </source>
</evidence>
<keyword evidence="3 8" id="KW-0547">Nucleotide-binding</keyword>
<sequence length="99" mass="11300">MVVSEGAINNIMGGMENTAGVRLHSHRHKLKQRFDIIRKLGQGTYGKVQLAVNKETGQEVAIKTIKKAKIETEQDLIRIRREIQIMSSVQHPQIIHIYE</sequence>
<feature type="binding site" evidence="8">
    <location>
        <position position="63"/>
    </location>
    <ligand>
        <name>ATP</name>
        <dbReference type="ChEBI" id="CHEBI:30616"/>
    </ligand>
</feature>
<evidence type="ECO:0000313" key="11">
    <source>
        <dbReference type="EMBL" id="KAK8733043.1"/>
    </source>
</evidence>
<evidence type="ECO:0000313" key="12">
    <source>
        <dbReference type="Proteomes" id="UP001445076"/>
    </source>
</evidence>
<dbReference type="GO" id="GO:0004674">
    <property type="term" value="F:protein serine/threonine kinase activity"/>
    <property type="evidence" value="ECO:0007669"/>
    <property type="project" value="UniProtKB-KW"/>
</dbReference>
<dbReference type="Pfam" id="PF00069">
    <property type="entry name" value="Pkinase"/>
    <property type="match status" value="1"/>
</dbReference>
<feature type="domain" description="Protein kinase" evidence="10">
    <location>
        <begin position="34"/>
        <end position="99"/>
    </location>
</feature>
<feature type="binding site" evidence="9">
    <location>
        <position position="67"/>
    </location>
    <ligand>
        <name>ATP</name>
        <dbReference type="ChEBI" id="CHEBI:30616"/>
    </ligand>
</feature>